<feature type="transmembrane region" description="Helical" evidence="1">
    <location>
        <begin position="67"/>
        <end position="89"/>
    </location>
</feature>
<gene>
    <name evidence="2" type="ORF">CRP01_28460</name>
</gene>
<keyword evidence="1" id="KW-0812">Transmembrane</keyword>
<feature type="transmembrane region" description="Helical" evidence="1">
    <location>
        <begin position="388"/>
        <end position="405"/>
    </location>
</feature>
<dbReference type="RefSeq" id="WP_099153461.1">
    <property type="nucleotide sequence ID" value="NZ_PDUD01000034.1"/>
</dbReference>
<reference evidence="2 3" key="1">
    <citation type="submission" date="2017-10" db="EMBL/GenBank/DDBJ databases">
        <title>The draft genome sequence of Lewinella nigricans NBRC 102662.</title>
        <authorList>
            <person name="Wang K."/>
        </authorList>
    </citation>
    <scope>NUCLEOTIDE SEQUENCE [LARGE SCALE GENOMIC DNA]</scope>
    <source>
        <strain evidence="2 3">NBRC 102662</strain>
    </source>
</reference>
<keyword evidence="1" id="KW-0472">Membrane</keyword>
<keyword evidence="1" id="KW-1133">Transmembrane helix</keyword>
<dbReference type="OrthoDB" id="870852at2"/>
<feature type="transmembrane region" description="Helical" evidence="1">
    <location>
        <begin position="266"/>
        <end position="287"/>
    </location>
</feature>
<comment type="caution">
    <text evidence="2">The sequence shown here is derived from an EMBL/GenBank/DDBJ whole genome shotgun (WGS) entry which is preliminary data.</text>
</comment>
<evidence type="ECO:0008006" key="4">
    <source>
        <dbReference type="Google" id="ProtNLM"/>
    </source>
</evidence>
<accession>A0A2D0N3Q0</accession>
<feature type="transmembrane region" description="Helical" evidence="1">
    <location>
        <begin position="335"/>
        <end position="353"/>
    </location>
</feature>
<name>A0A2D0N3Q0_FLAN2</name>
<dbReference type="AlphaFoldDB" id="A0A2D0N3Q0"/>
<protein>
    <recommendedName>
        <fullName evidence="4">DUF2029 domain-containing protein</fullName>
    </recommendedName>
</protein>
<feature type="transmembrane region" description="Helical" evidence="1">
    <location>
        <begin position="35"/>
        <end position="55"/>
    </location>
</feature>
<evidence type="ECO:0000313" key="2">
    <source>
        <dbReference type="EMBL" id="PHN03020.1"/>
    </source>
</evidence>
<evidence type="ECO:0000256" key="1">
    <source>
        <dbReference type="SAM" id="Phobius"/>
    </source>
</evidence>
<sequence length="411" mass="46493">MKLSSTSTGAVKYLLAGAVLLEVLAQTYGFYWKLPIAASLVYFAAGLAVALIPVWKDLSPGQATEASWIRIAGIGLFTLLAAWCLWRNVHLVAAAPLDYRQADMLPILETMAQRRLNGAAIYAPIEAIWAGMRPIYLPAMWLPFLPAVWLQLDIRWVSALLLVAVMAIIVFGTGRQKGQVSIRLIAWLALILLYYYIFGLYNTLITLSEEPVVVFYYLLLAWALFRRWPVLTGLAIALCLLSRYSLVFWVPVYLVYQFFYRSRREAYTTAAALAGGLILLLTIGQAWDQLGFFLQLQESYLDELLDPDKSWSFIAQIGNNPGLIKFLPFSGIASWHRLLIIGSILIPPAALWLFRKYRSGLQDRFFGLCSLKLCLVYFYNMLTIPYSYLFYPSTFLSLFILFAAFSDKNDA</sequence>
<feature type="transmembrane region" description="Helical" evidence="1">
    <location>
        <begin position="228"/>
        <end position="254"/>
    </location>
</feature>
<evidence type="ECO:0000313" key="3">
    <source>
        <dbReference type="Proteomes" id="UP000223913"/>
    </source>
</evidence>
<feature type="transmembrane region" description="Helical" evidence="1">
    <location>
        <begin position="184"/>
        <end position="208"/>
    </location>
</feature>
<organism evidence="2 3">
    <name type="scientific">Flavilitoribacter nigricans (strain ATCC 23147 / DSM 23189 / NBRC 102662 / NCIMB 1420 / SS-2)</name>
    <name type="common">Lewinella nigricans</name>
    <dbReference type="NCBI Taxonomy" id="1122177"/>
    <lineage>
        <taxon>Bacteria</taxon>
        <taxon>Pseudomonadati</taxon>
        <taxon>Bacteroidota</taxon>
        <taxon>Saprospiria</taxon>
        <taxon>Saprospirales</taxon>
        <taxon>Lewinellaceae</taxon>
        <taxon>Flavilitoribacter</taxon>
    </lineage>
</organism>
<proteinExistence type="predicted"/>
<dbReference type="EMBL" id="PDUD01000034">
    <property type="protein sequence ID" value="PHN03020.1"/>
    <property type="molecule type" value="Genomic_DNA"/>
</dbReference>
<feature type="transmembrane region" description="Helical" evidence="1">
    <location>
        <begin position="154"/>
        <end position="172"/>
    </location>
</feature>
<dbReference type="Proteomes" id="UP000223913">
    <property type="component" value="Unassembled WGS sequence"/>
</dbReference>
<keyword evidence="3" id="KW-1185">Reference proteome</keyword>